<comment type="similarity">
    <text evidence="3">Belongs to the MT-A70-like family.</text>
</comment>
<protein>
    <submittedName>
        <fullName evidence="6">Uncharacterized protein</fullName>
    </submittedName>
</protein>
<dbReference type="Gene3D" id="3.40.50.150">
    <property type="entry name" value="Vaccinia Virus protein VP39"/>
    <property type="match status" value="1"/>
</dbReference>
<keyword evidence="7" id="KW-1185">Reference proteome</keyword>
<keyword evidence="2" id="KW-0539">Nucleus</keyword>
<dbReference type="InterPro" id="IPR045123">
    <property type="entry name" value="METTL14-like"/>
</dbReference>
<dbReference type="GO" id="GO:0005634">
    <property type="term" value="C:nucleus"/>
    <property type="evidence" value="ECO:0007669"/>
    <property type="project" value="UniProtKB-SubCell"/>
</dbReference>
<organism evidence="6 7">
    <name type="scientific">Umbelopsis vinacea</name>
    <dbReference type="NCBI Taxonomy" id="44442"/>
    <lineage>
        <taxon>Eukaryota</taxon>
        <taxon>Fungi</taxon>
        <taxon>Fungi incertae sedis</taxon>
        <taxon>Mucoromycota</taxon>
        <taxon>Mucoromycotina</taxon>
        <taxon>Umbelopsidomycetes</taxon>
        <taxon>Umbelopsidales</taxon>
        <taxon>Umbelopsidaceae</taxon>
        <taxon>Umbelopsis</taxon>
    </lineage>
</organism>
<comment type="subcellular location">
    <subcellularLocation>
        <location evidence="1">Nucleus</location>
    </subcellularLocation>
</comment>
<evidence type="ECO:0000256" key="5">
    <source>
        <dbReference type="SAM" id="MobiDB-lite"/>
    </source>
</evidence>
<dbReference type="GO" id="GO:0032259">
    <property type="term" value="P:methylation"/>
    <property type="evidence" value="ECO:0007669"/>
    <property type="project" value="InterPro"/>
</dbReference>
<reference evidence="6" key="1">
    <citation type="submission" date="2020-12" db="EMBL/GenBank/DDBJ databases">
        <title>Metabolic potential, ecology and presence of endohyphal bacteria is reflected in genomic diversity of Mucoromycotina.</title>
        <authorList>
            <person name="Muszewska A."/>
            <person name="Okrasinska A."/>
            <person name="Steczkiewicz K."/>
            <person name="Drgas O."/>
            <person name="Orlowska M."/>
            <person name="Perlinska-Lenart U."/>
            <person name="Aleksandrzak-Piekarczyk T."/>
            <person name="Szatraj K."/>
            <person name="Zielenkiewicz U."/>
            <person name="Pilsyk S."/>
            <person name="Malc E."/>
            <person name="Mieczkowski P."/>
            <person name="Kruszewska J.S."/>
            <person name="Biernat P."/>
            <person name="Pawlowska J."/>
        </authorList>
    </citation>
    <scope>NUCLEOTIDE SEQUENCE</scope>
    <source>
        <strain evidence="6">WA0000051536</strain>
    </source>
</reference>
<dbReference type="PROSITE" id="PS51143">
    <property type="entry name" value="MT_A70"/>
    <property type="match status" value="1"/>
</dbReference>
<dbReference type="InterPro" id="IPR007757">
    <property type="entry name" value="MT-A70-like"/>
</dbReference>
<evidence type="ECO:0000256" key="1">
    <source>
        <dbReference type="ARBA" id="ARBA00004123"/>
    </source>
</evidence>
<dbReference type="AlphaFoldDB" id="A0A8H7UCF5"/>
<keyword evidence="4" id="KW-0175">Coiled coil</keyword>
<dbReference type="Pfam" id="PF05063">
    <property type="entry name" value="MT-A70"/>
    <property type="match status" value="1"/>
</dbReference>
<gene>
    <name evidence="6" type="ORF">INT44_006707</name>
</gene>
<dbReference type="InterPro" id="IPR029063">
    <property type="entry name" value="SAM-dependent_MTases_sf"/>
</dbReference>
<dbReference type="OrthoDB" id="14833at2759"/>
<proteinExistence type="inferred from homology"/>
<dbReference type="Proteomes" id="UP000612746">
    <property type="component" value="Unassembled WGS sequence"/>
</dbReference>
<sequence length="470" mass="54688">MEDIRAHIESEIETLQESHEHIKRQLEQNKKERLRKCREAGVLDHWRRLQKDRATLQRTRNNAWMRNNTATKSVDSGDPVVDGHPSNCLSNEDDSKKNEHSHRLHQDKSIDHSPHQEANTAEHPYTLGQDFHNDYSQHFVDTNERPQNFIRNTSLVDRFSEYPKLQELISAKEDVVKATASLPWALQVNLRKYKLQNLSCKFDVIVIDPPWEEYCRRSSVTAFSARDVWSYNDVANLDIEAVAANPSFIWIWCGNSQNVSRGRQLLMKWGYRRCEDLIWVKTNKHMKGSRNVNDGEVLQHTKEHCLMGIKGTVRRSTDGHFIHCNIDTDVIVSEEAPYNSTRKPEELYHIVEHFCLGTRRLELFGENHNLRPGWVTLGCDLSYSNFTPKAYLQQLSMNGRLLQSTSRIEDLRPKSPPPRDAQRKPVVQNTMYHIMPPMDHAPPPMLYPFPMPLPIPHPTMIPPHLMLPPW</sequence>
<dbReference type="PROSITE" id="PS00092">
    <property type="entry name" value="N6_MTASE"/>
    <property type="match status" value="1"/>
</dbReference>
<evidence type="ECO:0000256" key="4">
    <source>
        <dbReference type="SAM" id="Coils"/>
    </source>
</evidence>
<feature type="compositionally biased region" description="Basic and acidic residues" evidence="5">
    <location>
        <begin position="104"/>
        <end position="115"/>
    </location>
</feature>
<evidence type="ECO:0000256" key="2">
    <source>
        <dbReference type="ARBA" id="ARBA00023242"/>
    </source>
</evidence>
<dbReference type="PANTHER" id="PTHR13107:SF0">
    <property type="entry name" value="N6-ADENOSINE-METHYLTRANSFERASE NON-CATALYTIC SUBUNIT"/>
    <property type="match status" value="1"/>
</dbReference>
<feature type="region of interest" description="Disordered" evidence="5">
    <location>
        <begin position="62"/>
        <end position="118"/>
    </location>
</feature>
<dbReference type="GO" id="GO:0036396">
    <property type="term" value="C:RNA N6-methyladenosine methyltransferase complex"/>
    <property type="evidence" value="ECO:0007669"/>
    <property type="project" value="TreeGrafter"/>
</dbReference>
<evidence type="ECO:0000256" key="3">
    <source>
        <dbReference type="PROSITE-ProRule" id="PRU00489"/>
    </source>
</evidence>
<evidence type="ECO:0000313" key="7">
    <source>
        <dbReference type="Proteomes" id="UP000612746"/>
    </source>
</evidence>
<dbReference type="EMBL" id="JAEPRA010000016">
    <property type="protein sequence ID" value="KAG2174444.1"/>
    <property type="molecule type" value="Genomic_DNA"/>
</dbReference>
<dbReference type="InterPro" id="IPR002052">
    <property type="entry name" value="DNA_methylase_N6_adenine_CS"/>
</dbReference>
<accession>A0A8H7UCF5</accession>
<comment type="caution">
    <text evidence="6">The sequence shown here is derived from an EMBL/GenBank/DDBJ whole genome shotgun (WGS) entry which is preliminary data.</text>
</comment>
<dbReference type="PANTHER" id="PTHR13107">
    <property type="entry name" value="N6-ADENOSINE-METHYLTRANSFERASE NON-CATALYTIC SUBUNIT"/>
    <property type="match status" value="1"/>
</dbReference>
<dbReference type="GO" id="GO:0008168">
    <property type="term" value="F:methyltransferase activity"/>
    <property type="evidence" value="ECO:0007669"/>
    <property type="project" value="InterPro"/>
</dbReference>
<dbReference type="GO" id="GO:0003729">
    <property type="term" value="F:mRNA binding"/>
    <property type="evidence" value="ECO:0007669"/>
    <property type="project" value="TreeGrafter"/>
</dbReference>
<feature type="compositionally biased region" description="Polar residues" evidence="5">
    <location>
        <begin position="62"/>
        <end position="74"/>
    </location>
</feature>
<dbReference type="PROSITE" id="PS51592">
    <property type="entry name" value="SAM_MTA70L_2"/>
    <property type="match status" value="1"/>
</dbReference>
<evidence type="ECO:0000313" key="6">
    <source>
        <dbReference type="EMBL" id="KAG2174444.1"/>
    </source>
</evidence>
<dbReference type="SUPFAM" id="SSF53335">
    <property type="entry name" value="S-adenosyl-L-methionine-dependent methyltransferases"/>
    <property type="match status" value="1"/>
</dbReference>
<feature type="coiled-coil region" evidence="4">
    <location>
        <begin position="5"/>
        <end position="32"/>
    </location>
</feature>
<name>A0A8H7UCF5_9FUNG</name>